<evidence type="ECO:0000313" key="3">
    <source>
        <dbReference type="Proteomes" id="UP001296967"/>
    </source>
</evidence>
<sequence>MIKSISSSLQFAARFALVGLVVGSYVAWSAIGDGWESFPVYSSTAAFVTGFGLWRWLVERRQARRCRTGLFTVALAGLLSHLLCWWLFILGAWIDDTWLTGGASQDEPPMNPLQGVIGAVVFSLFSLALFGWLTIPAGALIGCWMLRNAGSGSR</sequence>
<feature type="transmembrane region" description="Helical" evidence="1">
    <location>
        <begin position="38"/>
        <end position="58"/>
    </location>
</feature>
<gene>
    <name evidence="2" type="ORF">CCR82_17500</name>
</gene>
<organism evidence="2 3">
    <name type="scientific">Halochromatium salexigens</name>
    <name type="common">Chromatium salexigens</name>
    <dbReference type="NCBI Taxonomy" id="49447"/>
    <lineage>
        <taxon>Bacteria</taxon>
        <taxon>Pseudomonadati</taxon>
        <taxon>Pseudomonadota</taxon>
        <taxon>Gammaproteobacteria</taxon>
        <taxon>Chromatiales</taxon>
        <taxon>Chromatiaceae</taxon>
        <taxon>Halochromatium</taxon>
    </lineage>
</organism>
<comment type="caution">
    <text evidence="2">The sequence shown here is derived from an EMBL/GenBank/DDBJ whole genome shotgun (WGS) entry which is preliminary data.</text>
</comment>
<keyword evidence="1" id="KW-0812">Transmembrane</keyword>
<keyword evidence="1" id="KW-0472">Membrane</keyword>
<dbReference type="RefSeq" id="WP_201247125.1">
    <property type="nucleotide sequence ID" value="NZ_NHSF01000086.1"/>
</dbReference>
<dbReference type="AlphaFoldDB" id="A0AAJ0UIT9"/>
<feature type="transmembrane region" description="Helical" evidence="1">
    <location>
        <begin position="70"/>
        <end position="93"/>
    </location>
</feature>
<accession>A0AAJ0UIT9</accession>
<reference evidence="2" key="1">
    <citation type="submission" date="2017-05" db="EMBL/GenBank/DDBJ databases">
        <authorList>
            <person name="Imhoff J.F."/>
            <person name="Rahn T."/>
            <person name="Kuenzel S."/>
            <person name="Neulinger S.C."/>
        </authorList>
    </citation>
    <scope>NUCLEOTIDE SEQUENCE</scope>
    <source>
        <strain evidence="2">DSM 4395</strain>
    </source>
</reference>
<dbReference type="EMBL" id="NHSF01000086">
    <property type="protein sequence ID" value="MBK5932277.1"/>
    <property type="molecule type" value="Genomic_DNA"/>
</dbReference>
<keyword evidence="3" id="KW-1185">Reference proteome</keyword>
<protein>
    <submittedName>
        <fullName evidence="2">Uncharacterized protein</fullName>
    </submittedName>
</protein>
<proteinExistence type="predicted"/>
<reference evidence="2" key="2">
    <citation type="journal article" date="2020" name="Microorganisms">
        <title>Osmotic Adaptation and Compatible Solute Biosynthesis of Phototrophic Bacteria as Revealed from Genome Analyses.</title>
        <authorList>
            <person name="Imhoff J.F."/>
            <person name="Rahn T."/>
            <person name="Kunzel S."/>
            <person name="Keller A."/>
            <person name="Neulinger S.C."/>
        </authorList>
    </citation>
    <scope>NUCLEOTIDE SEQUENCE</scope>
    <source>
        <strain evidence="2">DSM 4395</strain>
    </source>
</reference>
<keyword evidence="1" id="KW-1133">Transmembrane helix</keyword>
<evidence type="ECO:0000256" key="1">
    <source>
        <dbReference type="SAM" id="Phobius"/>
    </source>
</evidence>
<evidence type="ECO:0000313" key="2">
    <source>
        <dbReference type="EMBL" id="MBK5932277.1"/>
    </source>
</evidence>
<feature type="transmembrane region" description="Helical" evidence="1">
    <location>
        <begin position="113"/>
        <end position="146"/>
    </location>
</feature>
<name>A0AAJ0UIT9_HALSE</name>
<dbReference type="Proteomes" id="UP001296967">
    <property type="component" value="Unassembled WGS sequence"/>
</dbReference>
<feature type="transmembrane region" description="Helical" evidence="1">
    <location>
        <begin position="12"/>
        <end position="32"/>
    </location>
</feature>